<dbReference type="CAZy" id="GT2">
    <property type="family name" value="Glycosyltransferase Family 2"/>
</dbReference>
<evidence type="ECO:0000313" key="3">
    <source>
        <dbReference type="Proteomes" id="UP000002430"/>
    </source>
</evidence>
<dbReference type="Proteomes" id="UP000002430">
    <property type="component" value="Plasmid 1"/>
</dbReference>
<geneLocation type="plasmid" evidence="3">
    <name>pLaw1</name>
</geneLocation>
<dbReference type="InterPro" id="IPR001173">
    <property type="entry name" value="Glyco_trans_2-like"/>
</dbReference>
<reference evidence="2 3" key="1">
    <citation type="submission" date="2005-11" db="EMBL/GenBank/DDBJ databases">
        <title>The complete genome sequence of Lawsonia intracellularis: the causative agent of proliferative enteropathy.</title>
        <authorList>
            <person name="Kaur K."/>
            <person name="Zhang Q."/>
            <person name="Beckler D."/>
            <person name="Munir S."/>
            <person name="Li L."/>
            <person name="Kinsley K."/>
            <person name="Herron L."/>
            <person name="Peterson A."/>
            <person name="May B."/>
            <person name="Singh S."/>
            <person name="Gebhart C."/>
            <person name="Kapur V."/>
        </authorList>
    </citation>
    <scope>NUCLEOTIDE SEQUENCE [LARGE SCALE GENOMIC DNA]</scope>
    <source>
        <strain evidence="2 3">PHE/MN1-00</strain>
        <plasmid evidence="3">pLaw1</plasmid>
    </source>
</reference>
<protein>
    <submittedName>
        <fullName evidence="2">Glycosyltransferases involved in cell wall biogenesis</fullName>
    </submittedName>
</protein>
<dbReference type="Gene3D" id="3.90.550.10">
    <property type="entry name" value="Spore Coat Polysaccharide Biosynthesis Protein SpsA, Chain A"/>
    <property type="match status" value="1"/>
</dbReference>
<organism evidence="2 3">
    <name type="scientific">Lawsonia intracellularis (strain PHE/MN1-00)</name>
    <dbReference type="NCBI Taxonomy" id="363253"/>
    <lineage>
        <taxon>Bacteria</taxon>
        <taxon>Pseudomonadati</taxon>
        <taxon>Thermodesulfobacteriota</taxon>
        <taxon>Desulfovibrionia</taxon>
        <taxon>Desulfovibrionales</taxon>
        <taxon>Desulfovibrionaceae</taxon>
        <taxon>Lawsonia</taxon>
    </lineage>
</organism>
<dbReference type="EMBL" id="AM180253">
    <property type="protein sequence ID" value="CAJ53945.1"/>
    <property type="molecule type" value="Genomic_DNA"/>
</dbReference>
<dbReference type="Pfam" id="PF00535">
    <property type="entry name" value="Glycos_transf_2"/>
    <property type="match status" value="1"/>
</dbReference>
<proteinExistence type="predicted"/>
<dbReference type="KEGG" id="lip:LIA022"/>
<dbReference type="PANTHER" id="PTHR48090">
    <property type="entry name" value="UNDECAPRENYL-PHOSPHATE 4-DEOXY-4-FORMAMIDO-L-ARABINOSE TRANSFERASE-RELATED"/>
    <property type="match status" value="1"/>
</dbReference>
<dbReference type="InterPro" id="IPR050256">
    <property type="entry name" value="Glycosyltransferase_2"/>
</dbReference>
<dbReference type="InterPro" id="IPR029044">
    <property type="entry name" value="Nucleotide-diphossugar_trans"/>
</dbReference>
<accession>Q1MP12</accession>
<gene>
    <name evidence="2" type="ordered locus">LIA022</name>
</gene>
<dbReference type="SUPFAM" id="SSF53448">
    <property type="entry name" value="Nucleotide-diphospho-sugar transferases"/>
    <property type="match status" value="1"/>
</dbReference>
<sequence>MNLGQGAALQTGFNFALKEGADIVITFDADGQHRIEDALKMVEVIAADQADIVCGSRFLGTKSFNMPLSKKIWLRLATIFVRMTTGVKVTDAHNGLRALSKKALKVISIKQNRMSHASEIINNIKKHRLRYKEIPVTILYTEYAISKGQKLKNSFNIVKELFIWSLNK</sequence>
<name>Q1MP12_LAWIP</name>
<dbReference type="HOGENOM" id="CLU_033536_7_4_7"/>
<dbReference type="CDD" id="cd04179">
    <property type="entry name" value="DPM_DPG-synthase_like"/>
    <property type="match status" value="1"/>
</dbReference>
<evidence type="ECO:0000259" key="1">
    <source>
        <dbReference type="Pfam" id="PF00535"/>
    </source>
</evidence>
<dbReference type="PANTHER" id="PTHR48090:SF7">
    <property type="entry name" value="RFBJ PROTEIN"/>
    <property type="match status" value="1"/>
</dbReference>
<feature type="domain" description="Glycosyltransferase 2-like" evidence="1">
    <location>
        <begin position="2"/>
        <end position="105"/>
    </location>
</feature>
<evidence type="ECO:0000313" key="2">
    <source>
        <dbReference type="EMBL" id="CAJ53945.1"/>
    </source>
</evidence>
<keyword evidence="2" id="KW-0614">Plasmid</keyword>
<keyword evidence="3" id="KW-1185">Reference proteome</keyword>
<dbReference type="AlphaFoldDB" id="Q1MP12"/>